<sequence>MLGLLSGQSGLLFEEPKDCDGQTKTGISSLLFKPISSAKPHIEFFVGIGKMFTIRIHTIDTSQPPFATPLGGGAATSATKSTTIAGASNPKSKENLFIPMEVKGVAHLFRNLPNLSSTSSNVTMTLFNITTRTTLVFIVAVPNYLSHEEFIDFCGSHVDYFSDLCFIRNDAVEDRYSVLIKLVNQMSADAFCCSYNGKRFKPSEPEVCHLYFAQLVEYTDSAEAASIPHPGYTELPTCPICLETLDHDTSAIQITLCDHSFQCSCISKWTYLSCQVCRLRQRQDGKPTCAVCGSSSNPWVCLICGFVGCGRYEKGHAIEHFRHAQHCYSLELETQQIWDYDGDKYVHRLNQSKVGSKSVVANHECESLEGECCDKEDAEVGGALFSSKIDAIADEYNILFATQMETHRQHYETLLAEGKSRKEISIAEAIEKAEVERTREIQHKLEKLAKDTKAVSLINEDLAKDQESLKKKYKEIQDREIATLKLKDEKIIDLEEQIRDLRIYMEARKTLATSSDGDEIKGGTLLPMVQSNESTPKNNSKRRGGRKRN</sequence>
<proteinExistence type="predicted"/>
<dbReference type="EMBL" id="CM042047">
    <property type="protein sequence ID" value="KAI3771687.1"/>
    <property type="molecule type" value="Genomic_DNA"/>
</dbReference>
<organism evidence="1 2">
    <name type="scientific">Arctium lappa</name>
    <name type="common">Greater burdock</name>
    <name type="synonym">Lappa major</name>
    <dbReference type="NCBI Taxonomy" id="4217"/>
    <lineage>
        <taxon>Eukaryota</taxon>
        <taxon>Viridiplantae</taxon>
        <taxon>Streptophyta</taxon>
        <taxon>Embryophyta</taxon>
        <taxon>Tracheophyta</taxon>
        <taxon>Spermatophyta</taxon>
        <taxon>Magnoliopsida</taxon>
        <taxon>eudicotyledons</taxon>
        <taxon>Gunneridae</taxon>
        <taxon>Pentapetalae</taxon>
        <taxon>asterids</taxon>
        <taxon>campanulids</taxon>
        <taxon>Asterales</taxon>
        <taxon>Asteraceae</taxon>
        <taxon>Carduoideae</taxon>
        <taxon>Cardueae</taxon>
        <taxon>Arctiinae</taxon>
        <taxon>Arctium</taxon>
    </lineage>
</organism>
<reference evidence="1 2" key="2">
    <citation type="journal article" date="2022" name="Mol. Ecol. Resour.">
        <title>The genomes of chicory, endive, great burdock and yacon provide insights into Asteraceae paleo-polyploidization history and plant inulin production.</title>
        <authorList>
            <person name="Fan W."/>
            <person name="Wang S."/>
            <person name="Wang H."/>
            <person name="Wang A."/>
            <person name="Jiang F."/>
            <person name="Liu H."/>
            <person name="Zhao H."/>
            <person name="Xu D."/>
            <person name="Zhang Y."/>
        </authorList>
    </citation>
    <scope>NUCLEOTIDE SEQUENCE [LARGE SCALE GENOMIC DNA]</scope>
    <source>
        <strain evidence="2">cv. Niubang</strain>
    </source>
</reference>
<evidence type="ECO:0000313" key="1">
    <source>
        <dbReference type="EMBL" id="KAI3771687.1"/>
    </source>
</evidence>
<accession>A0ACB9FM81</accession>
<name>A0ACB9FM81_ARCLA</name>
<dbReference type="Proteomes" id="UP001055879">
    <property type="component" value="Linkage Group LG01"/>
</dbReference>
<reference evidence="2" key="1">
    <citation type="journal article" date="2022" name="Mol. Ecol. Resour.">
        <title>The genomes of chicory, endive, great burdock and yacon provide insights into Asteraceae palaeo-polyploidization history and plant inulin production.</title>
        <authorList>
            <person name="Fan W."/>
            <person name="Wang S."/>
            <person name="Wang H."/>
            <person name="Wang A."/>
            <person name="Jiang F."/>
            <person name="Liu H."/>
            <person name="Zhao H."/>
            <person name="Xu D."/>
            <person name="Zhang Y."/>
        </authorList>
    </citation>
    <scope>NUCLEOTIDE SEQUENCE [LARGE SCALE GENOMIC DNA]</scope>
    <source>
        <strain evidence="2">cv. Niubang</strain>
    </source>
</reference>
<gene>
    <name evidence="1" type="ORF">L6452_02854</name>
</gene>
<evidence type="ECO:0000313" key="2">
    <source>
        <dbReference type="Proteomes" id="UP001055879"/>
    </source>
</evidence>
<keyword evidence="2" id="KW-1185">Reference proteome</keyword>
<protein>
    <submittedName>
        <fullName evidence="1">Uncharacterized protein</fullName>
    </submittedName>
</protein>
<comment type="caution">
    <text evidence="1">The sequence shown here is derived from an EMBL/GenBank/DDBJ whole genome shotgun (WGS) entry which is preliminary data.</text>
</comment>